<dbReference type="EMBL" id="AOPZ01000100">
    <property type="protein sequence ID" value="EPH44399.1"/>
    <property type="molecule type" value="Genomic_DNA"/>
</dbReference>
<comment type="caution">
    <text evidence="1">The sequence shown here is derived from an EMBL/GenBank/DDBJ whole genome shotgun (WGS) entry which is preliminary data.</text>
</comment>
<keyword evidence="2" id="KW-1185">Reference proteome</keyword>
<proteinExistence type="predicted"/>
<protein>
    <submittedName>
        <fullName evidence="1">Uncharacterized protein</fullName>
    </submittedName>
</protein>
<dbReference type="AlphaFoldDB" id="S3ZNL9"/>
<name>S3ZNL9_9ACTN</name>
<evidence type="ECO:0000313" key="2">
    <source>
        <dbReference type="Proteomes" id="UP000014629"/>
    </source>
</evidence>
<organism evidence="1 2">
    <name type="scientific">Streptomyces aurantiacus JA 4570</name>
    <dbReference type="NCBI Taxonomy" id="1286094"/>
    <lineage>
        <taxon>Bacteria</taxon>
        <taxon>Bacillati</taxon>
        <taxon>Actinomycetota</taxon>
        <taxon>Actinomycetes</taxon>
        <taxon>Kitasatosporales</taxon>
        <taxon>Streptomycetaceae</taxon>
        <taxon>Streptomyces</taxon>
        <taxon>Streptomyces aurantiacus group</taxon>
    </lineage>
</organism>
<accession>S3ZNL9</accession>
<reference evidence="1 2" key="1">
    <citation type="submission" date="2013-02" db="EMBL/GenBank/DDBJ databases">
        <title>Draft Genome Sequence of Streptomyces aurantiacus, Which Produces Setomimycin.</title>
        <authorList>
            <person name="Gruening B.A."/>
            <person name="Praeg A."/>
            <person name="Erxleben A."/>
            <person name="Guenther S."/>
            <person name="Mueller M."/>
        </authorList>
    </citation>
    <scope>NUCLEOTIDE SEQUENCE [LARGE SCALE GENOMIC DNA]</scope>
    <source>
        <strain evidence="1 2">JA 4570</strain>
    </source>
</reference>
<evidence type="ECO:0000313" key="1">
    <source>
        <dbReference type="EMBL" id="EPH44399.1"/>
    </source>
</evidence>
<gene>
    <name evidence="1" type="ORF">STRAU_2531</name>
</gene>
<dbReference type="Proteomes" id="UP000014629">
    <property type="component" value="Unassembled WGS sequence"/>
</dbReference>
<dbReference type="PATRIC" id="fig|1286094.4.peg.2504"/>
<sequence length="35" mass="4166">MQHAFHDWPPSGFRQCSRTAYHLPYDVRVCVSIEM</sequence>